<gene>
    <name evidence="13" type="ORF">L4923_19310</name>
</gene>
<evidence type="ECO:0000256" key="7">
    <source>
        <dbReference type="ARBA" id="ARBA00022985"/>
    </source>
</evidence>
<dbReference type="EMBL" id="JAKREW010000021">
    <property type="protein sequence ID" value="MCG7507182.1"/>
    <property type="molecule type" value="Genomic_DNA"/>
</dbReference>
<evidence type="ECO:0000259" key="12">
    <source>
        <dbReference type="Pfam" id="PF00892"/>
    </source>
</evidence>
<feature type="transmembrane region" description="Helical" evidence="11">
    <location>
        <begin position="6"/>
        <end position="23"/>
    </location>
</feature>
<keyword evidence="8 11" id="KW-1133">Transmembrane helix</keyword>
<evidence type="ECO:0000313" key="14">
    <source>
        <dbReference type="Proteomes" id="UP001201701"/>
    </source>
</evidence>
<evidence type="ECO:0000256" key="8">
    <source>
        <dbReference type="ARBA" id="ARBA00022989"/>
    </source>
</evidence>
<evidence type="ECO:0000256" key="4">
    <source>
        <dbReference type="ARBA" id="ARBA00022519"/>
    </source>
</evidence>
<dbReference type="InterPro" id="IPR000620">
    <property type="entry name" value="EamA_dom"/>
</dbReference>
<feature type="transmembrane region" description="Helical" evidence="11">
    <location>
        <begin position="114"/>
        <end position="133"/>
    </location>
</feature>
<keyword evidence="6 11" id="KW-0812">Transmembrane</keyword>
<evidence type="ECO:0000256" key="3">
    <source>
        <dbReference type="ARBA" id="ARBA00022516"/>
    </source>
</evidence>
<evidence type="ECO:0000256" key="2">
    <source>
        <dbReference type="ARBA" id="ARBA00022475"/>
    </source>
</evidence>
<keyword evidence="4" id="KW-0997">Cell inner membrane</keyword>
<feature type="domain" description="EamA" evidence="12">
    <location>
        <begin position="5"/>
        <end position="131"/>
    </location>
</feature>
<comment type="subcellular location">
    <subcellularLocation>
        <location evidence="1">Cell membrane</location>
        <topology evidence="1">Multi-pass membrane protein</topology>
    </subcellularLocation>
</comment>
<feature type="transmembrane region" description="Helical" evidence="11">
    <location>
        <begin position="205"/>
        <end position="228"/>
    </location>
</feature>
<name>A0ABS9QIA6_9HYPH</name>
<evidence type="ECO:0000256" key="9">
    <source>
        <dbReference type="ARBA" id="ARBA00023098"/>
    </source>
</evidence>
<feature type="transmembrane region" description="Helical" evidence="11">
    <location>
        <begin position="30"/>
        <end position="52"/>
    </location>
</feature>
<evidence type="ECO:0000256" key="10">
    <source>
        <dbReference type="ARBA" id="ARBA00023136"/>
    </source>
</evidence>
<comment type="caution">
    <text evidence="13">The sequence shown here is derived from an EMBL/GenBank/DDBJ whole genome shotgun (WGS) entry which is preliminary data.</text>
</comment>
<dbReference type="SUPFAM" id="SSF103481">
    <property type="entry name" value="Multidrug resistance efflux transporter EmrE"/>
    <property type="match status" value="2"/>
</dbReference>
<dbReference type="PANTHER" id="PTHR30561:SF9">
    <property type="entry name" value="4-AMINO-4-DEOXY-L-ARABINOSE-PHOSPHOUNDECAPRENOL FLIPPASE SUBUNIT ARNF-RELATED"/>
    <property type="match status" value="1"/>
</dbReference>
<dbReference type="Proteomes" id="UP001201701">
    <property type="component" value="Unassembled WGS sequence"/>
</dbReference>
<keyword evidence="2" id="KW-1003">Cell membrane</keyword>
<proteinExistence type="predicted"/>
<evidence type="ECO:0000256" key="6">
    <source>
        <dbReference type="ARBA" id="ARBA00022692"/>
    </source>
</evidence>
<dbReference type="InterPro" id="IPR000390">
    <property type="entry name" value="Small_drug/metabolite_transptr"/>
</dbReference>
<dbReference type="Pfam" id="PF00892">
    <property type="entry name" value="EamA"/>
    <property type="match status" value="2"/>
</dbReference>
<evidence type="ECO:0000256" key="1">
    <source>
        <dbReference type="ARBA" id="ARBA00004651"/>
    </source>
</evidence>
<sequence>MSTAAILLALFAAVLHASWNAFLRNGKDRLCTVTVMSLAGTAIALACVPFLSLPAASAWGYILFSALLQVGYSLFLVTAYRHGDLGQVYPIVRGTVPLLVTFGAFFLTGDTLTAYQVAGVLLVALGIMSLSLGRDRATTASIAWAIATGTIVAGYGMVDSVGVRLSGDSTAYTAWVLVIYGTLLPSVYVLIRGRLSLDFRSRDEATALAGGLVAMIAYGSVVAAFALAPAGPITALRETSVVFALLIGWGFLGERLTIRRFAACIVVAAGAICLSL</sequence>
<reference evidence="13 14" key="1">
    <citation type="submission" date="2022-02" db="EMBL/GenBank/DDBJ databases">
        <title>Draft genome sequence of Mezorhizobium retamae strain IRAMC:0171 isolated from Retama raetam nodules.</title>
        <authorList>
            <person name="Bengaied R."/>
            <person name="Sbissi I."/>
            <person name="Huber K."/>
            <person name="Ghodbane F."/>
            <person name="Nouioui I."/>
            <person name="Tarhouni M."/>
            <person name="Gtari M."/>
        </authorList>
    </citation>
    <scope>NUCLEOTIDE SEQUENCE [LARGE SCALE GENOMIC DNA]</scope>
    <source>
        <strain evidence="13 14">IRAMC:0171</strain>
    </source>
</reference>
<protein>
    <submittedName>
        <fullName evidence="13">DMT family transporter</fullName>
    </submittedName>
</protein>
<dbReference type="PANTHER" id="PTHR30561">
    <property type="entry name" value="SMR FAMILY PROTON-DEPENDENT DRUG EFFLUX TRANSPORTER SUGE"/>
    <property type="match status" value="1"/>
</dbReference>
<dbReference type="RefSeq" id="WP_239368081.1">
    <property type="nucleotide sequence ID" value="NZ_JAKREW010000021.1"/>
</dbReference>
<dbReference type="Gene3D" id="1.10.3730.20">
    <property type="match status" value="1"/>
</dbReference>
<feature type="transmembrane region" description="Helical" evidence="11">
    <location>
        <begin position="170"/>
        <end position="193"/>
    </location>
</feature>
<evidence type="ECO:0000313" key="13">
    <source>
        <dbReference type="EMBL" id="MCG7507182.1"/>
    </source>
</evidence>
<feature type="transmembrane region" description="Helical" evidence="11">
    <location>
        <begin position="91"/>
        <end position="108"/>
    </location>
</feature>
<feature type="transmembrane region" description="Helical" evidence="11">
    <location>
        <begin position="140"/>
        <end position="158"/>
    </location>
</feature>
<keyword evidence="9" id="KW-0443">Lipid metabolism</keyword>
<keyword evidence="5" id="KW-0441">Lipid A biosynthesis</keyword>
<keyword evidence="7" id="KW-0448">Lipopolysaccharide biosynthesis</keyword>
<feature type="transmembrane region" description="Helical" evidence="11">
    <location>
        <begin position="234"/>
        <end position="252"/>
    </location>
</feature>
<accession>A0ABS9QIA6</accession>
<dbReference type="InterPro" id="IPR037185">
    <property type="entry name" value="EmrE-like"/>
</dbReference>
<keyword evidence="10 11" id="KW-0472">Membrane</keyword>
<keyword evidence="3" id="KW-0444">Lipid biosynthesis</keyword>
<feature type="domain" description="EamA" evidence="12">
    <location>
        <begin position="141"/>
        <end position="275"/>
    </location>
</feature>
<organism evidence="13 14">
    <name type="scientific">Mesorhizobium retamae</name>
    <dbReference type="NCBI Taxonomy" id="2912854"/>
    <lineage>
        <taxon>Bacteria</taxon>
        <taxon>Pseudomonadati</taxon>
        <taxon>Pseudomonadota</taxon>
        <taxon>Alphaproteobacteria</taxon>
        <taxon>Hyphomicrobiales</taxon>
        <taxon>Phyllobacteriaceae</taxon>
        <taxon>Mesorhizobium</taxon>
    </lineage>
</organism>
<feature type="transmembrane region" description="Helical" evidence="11">
    <location>
        <begin position="58"/>
        <end position="79"/>
    </location>
</feature>
<evidence type="ECO:0000256" key="5">
    <source>
        <dbReference type="ARBA" id="ARBA00022556"/>
    </source>
</evidence>
<keyword evidence="14" id="KW-1185">Reference proteome</keyword>
<evidence type="ECO:0000256" key="11">
    <source>
        <dbReference type="SAM" id="Phobius"/>
    </source>
</evidence>